<protein>
    <submittedName>
        <fullName evidence="4">FAD-binding protein</fullName>
    </submittedName>
</protein>
<dbReference type="GO" id="GO:0071949">
    <property type="term" value="F:FAD binding"/>
    <property type="evidence" value="ECO:0007669"/>
    <property type="project" value="InterPro"/>
</dbReference>
<dbReference type="PANTHER" id="PTHR11748:SF103">
    <property type="entry name" value="GLYCOLATE OXIDASE SUBUNIT GLCE"/>
    <property type="match status" value="1"/>
</dbReference>
<proteinExistence type="predicted"/>
<name>A0A8J8CKA5_9CYAN</name>
<dbReference type="InterPro" id="IPR006094">
    <property type="entry name" value="Oxid_FAD_bind_N"/>
</dbReference>
<dbReference type="InterPro" id="IPR016164">
    <property type="entry name" value="FAD-linked_Oxase-like_C"/>
</dbReference>
<keyword evidence="5" id="KW-1185">Reference proteome</keyword>
<dbReference type="AlphaFoldDB" id="A0A8J8CKA5"/>
<organism evidence="4 5">
    <name type="scientific">Myxacorys almedinensis A</name>
    <dbReference type="NCBI Taxonomy" id="2690445"/>
    <lineage>
        <taxon>Bacteria</taxon>
        <taxon>Bacillati</taxon>
        <taxon>Cyanobacteriota</taxon>
        <taxon>Cyanophyceae</taxon>
        <taxon>Leptolyngbyales</taxon>
        <taxon>Leptolyngbyaceae</taxon>
        <taxon>Myxacorys</taxon>
        <taxon>Myxacorys almedinensis</taxon>
    </lineage>
</organism>
<dbReference type="PROSITE" id="PS51387">
    <property type="entry name" value="FAD_PCMH"/>
    <property type="match status" value="1"/>
</dbReference>
<evidence type="ECO:0000256" key="2">
    <source>
        <dbReference type="ARBA" id="ARBA00022827"/>
    </source>
</evidence>
<dbReference type="InterPro" id="IPR016169">
    <property type="entry name" value="FAD-bd_PCMH_sub2"/>
</dbReference>
<dbReference type="RefSeq" id="WP_162425195.1">
    <property type="nucleotide sequence ID" value="NZ_WVIE01000036.1"/>
</dbReference>
<evidence type="ECO:0000313" key="5">
    <source>
        <dbReference type="Proteomes" id="UP000646053"/>
    </source>
</evidence>
<dbReference type="Gene3D" id="3.30.465.10">
    <property type="match status" value="1"/>
</dbReference>
<keyword evidence="1" id="KW-0285">Flavoprotein</keyword>
<dbReference type="InterPro" id="IPR036318">
    <property type="entry name" value="FAD-bd_PCMH-like_sf"/>
</dbReference>
<accession>A0A8J8CKA5</accession>
<reference evidence="4" key="1">
    <citation type="submission" date="2019-12" db="EMBL/GenBank/DDBJ databases">
        <title>High-Quality draft genome sequences of three cyanobacteria isolated from the limestone walls of the Old Cathedral of Coimbra.</title>
        <authorList>
            <person name="Tiago I."/>
            <person name="Soares F."/>
            <person name="Portugal A."/>
        </authorList>
    </citation>
    <scope>NUCLEOTIDE SEQUENCE</scope>
    <source>
        <strain evidence="4">A</strain>
    </source>
</reference>
<dbReference type="EMBL" id="WVIE01000036">
    <property type="protein sequence ID" value="NDJ19668.1"/>
    <property type="molecule type" value="Genomic_DNA"/>
</dbReference>
<dbReference type="SUPFAM" id="SSF55103">
    <property type="entry name" value="FAD-linked oxidases, C-terminal domain"/>
    <property type="match status" value="1"/>
</dbReference>
<dbReference type="PANTHER" id="PTHR11748">
    <property type="entry name" value="D-LACTATE DEHYDROGENASE"/>
    <property type="match status" value="1"/>
</dbReference>
<dbReference type="SUPFAM" id="SSF56176">
    <property type="entry name" value="FAD-binding/transporter-associated domain-like"/>
    <property type="match status" value="1"/>
</dbReference>
<comment type="caution">
    <text evidence="4">The sequence shown here is derived from an EMBL/GenBank/DDBJ whole genome shotgun (WGS) entry which is preliminary data.</text>
</comment>
<dbReference type="Proteomes" id="UP000646053">
    <property type="component" value="Unassembled WGS sequence"/>
</dbReference>
<evidence type="ECO:0000259" key="3">
    <source>
        <dbReference type="PROSITE" id="PS51387"/>
    </source>
</evidence>
<sequence length="438" mass="47065">MNAVAQSLEQLVSPTGWLAWDAVAAPRQQAILRALRPGVQPAYLVYPHTQAELASVMAFAHQKRWQVLPCGRGSKLHWGGLVAGATLVISTERLNRLIDHAIGDLTVTAEAGLSFAEVQQHVGKAGQFLAIDPTVGSSATGATLGGIVATGDTGSWRHRYHSVRDMLLGITFVRSDGQLVKAGGRVVKNVAGYDLMKVLTGSYGTLGIITQVTFRVFPLPSASRTVVLTGQADAPGTKRTFDQIAKALQALLSSALTPTAVDLQLEQGLRLVVRFQSLSESVELQATRLNEIASALGLSTSSCANHVEQALWQTSKDLMDKASQEHVVLCKIGVKPSNAVEALFQMERLMPNATAVIHGGSGLGQMAIEGVRSTQIQEMRSRLQSLGGYLSILQAPPDLKQRIDVWGYSGNALPLMKQLKQHFDPDQRLSPQRFVSGI</sequence>
<keyword evidence="2" id="KW-0274">FAD</keyword>
<evidence type="ECO:0000313" key="4">
    <source>
        <dbReference type="EMBL" id="NDJ19668.1"/>
    </source>
</evidence>
<evidence type="ECO:0000256" key="1">
    <source>
        <dbReference type="ARBA" id="ARBA00022630"/>
    </source>
</evidence>
<dbReference type="InterPro" id="IPR016166">
    <property type="entry name" value="FAD-bd_PCMH"/>
</dbReference>
<feature type="domain" description="FAD-binding PCMH-type" evidence="3">
    <location>
        <begin position="36"/>
        <end position="219"/>
    </location>
</feature>
<dbReference type="Pfam" id="PF01565">
    <property type="entry name" value="FAD_binding_4"/>
    <property type="match status" value="1"/>
</dbReference>
<gene>
    <name evidence="4" type="ORF">GS601_20655</name>
</gene>
<dbReference type="GO" id="GO:0003824">
    <property type="term" value="F:catalytic activity"/>
    <property type="evidence" value="ECO:0007669"/>
    <property type="project" value="InterPro"/>
</dbReference>